<organism evidence="2 3">
    <name type="scientific">Fluviicola chungangensis</name>
    <dbReference type="NCBI Taxonomy" id="2597671"/>
    <lineage>
        <taxon>Bacteria</taxon>
        <taxon>Pseudomonadati</taxon>
        <taxon>Bacteroidota</taxon>
        <taxon>Flavobacteriia</taxon>
        <taxon>Flavobacteriales</taxon>
        <taxon>Crocinitomicaceae</taxon>
        <taxon>Fluviicola</taxon>
    </lineage>
</organism>
<gene>
    <name evidence="2" type="ORF">FO442_11535</name>
</gene>
<keyword evidence="1" id="KW-0472">Membrane</keyword>
<proteinExistence type="predicted"/>
<dbReference type="EMBL" id="VLPL01000005">
    <property type="protein sequence ID" value="TSJ42392.1"/>
    <property type="molecule type" value="Genomic_DNA"/>
</dbReference>
<evidence type="ECO:0000313" key="3">
    <source>
        <dbReference type="Proteomes" id="UP000316008"/>
    </source>
</evidence>
<accession>A0A556MRB5</accession>
<dbReference type="AlphaFoldDB" id="A0A556MRB5"/>
<dbReference type="RefSeq" id="WP_144333347.1">
    <property type="nucleotide sequence ID" value="NZ_VLPL01000005.1"/>
</dbReference>
<comment type="caution">
    <text evidence="2">The sequence shown here is derived from an EMBL/GenBank/DDBJ whole genome shotgun (WGS) entry which is preliminary data.</text>
</comment>
<dbReference type="OrthoDB" id="8965954at2"/>
<protein>
    <submittedName>
        <fullName evidence="2">Uncharacterized protein</fullName>
    </submittedName>
</protein>
<evidence type="ECO:0000313" key="2">
    <source>
        <dbReference type="EMBL" id="TSJ42392.1"/>
    </source>
</evidence>
<keyword evidence="1" id="KW-0812">Transmembrane</keyword>
<evidence type="ECO:0000256" key="1">
    <source>
        <dbReference type="SAM" id="Phobius"/>
    </source>
</evidence>
<feature type="transmembrane region" description="Helical" evidence="1">
    <location>
        <begin position="12"/>
        <end position="35"/>
    </location>
</feature>
<dbReference type="Proteomes" id="UP000316008">
    <property type="component" value="Unassembled WGS sequence"/>
</dbReference>
<sequence length="375" mass="43652">MKKLFKSKWFKIPFYSLTFAFAAIGFFLTVSYTAIRMGWTKEGGIVDANNRYFQEMQDKYDQDFKVDSATMVQKRYEAMERIIVLNEYYPQNAQYILSVLQKGADEYEVLRMLDAVDLQLKDNKQYQKALSKIKFNAKRAKEVSNLSAFEWMNIAEWKTFKEAVSKDKKLIDSVSKQTGVEGRLIVSCLVGEQIRLFNSSREAYKKWIGPLKVLSVESQFSFGVTGIKEQTAMNIEHNLKDPGSIYYLGPKYEGLLDFVGQDTAAINKERIDRLTDFHNHYYSYLYAALFLKQVKVQWEKEGYPIDKRPEILATLFNVGYPQSKPKPNPRVGGSTIKIYEKPYSFGAIAYQFYYSGELFDLFPFEKKKFDWNEKG</sequence>
<reference evidence="2 3" key="1">
    <citation type="submission" date="2019-07" db="EMBL/GenBank/DDBJ databases">
        <authorList>
            <person name="Huq M.A."/>
        </authorList>
    </citation>
    <scope>NUCLEOTIDE SEQUENCE [LARGE SCALE GENOMIC DNA]</scope>
    <source>
        <strain evidence="2 3">MAH-3</strain>
    </source>
</reference>
<keyword evidence="3" id="KW-1185">Reference proteome</keyword>
<keyword evidence="1" id="KW-1133">Transmembrane helix</keyword>
<name>A0A556MRB5_9FLAO</name>